<dbReference type="InterPro" id="IPR010914">
    <property type="entry name" value="RsgA_GTPase_dom"/>
</dbReference>
<comment type="function">
    <text evidence="10">One of several proteins that assist in the late maturation steps of the functional core of the 30S ribosomal subunit. Helps release RbfA from mature subunits. May play a role in the assembly of ribosomal proteins into the subunit. Circularly permuted GTPase that catalyzes slow GTP hydrolysis, GTPase activity is stimulated by the 30S ribosomal subunit.</text>
</comment>
<evidence type="ECO:0000313" key="13">
    <source>
        <dbReference type="EMBL" id="HJB75307.1"/>
    </source>
</evidence>
<dbReference type="AlphaFoldDB" id="A0A9D2MIN9"/>
<feature type="binding site" evidence="10">
    <location>
        <position position="245"/>
    </location>
    <ligand>
        <name>Zn(2+)</name>
        <dbReference type="ChEBI" id="CHEBI:29105"/>
    </ligand>
</feature>
<comment type="subunit">
    <text evidence="10">Monomer. Associates with 30S ribosomal subunit, binds 16S rRNA.</text>
</comment>
<dbReference type="GO" id="GO:0046872">
    <property type="term" value="F:metal ion binding"/>
    <property type="evidence" value="ECO:0007669"/>
    <property type="project" value="UniProtKB-KW"/>
</dbReference>
<protein>
    <recommendedName>
        <fullName evidence="10">Small ribosomal subunit biogenesis GTPase RsgA</fullName>
        <ecNumber evidence="10">3.6.1.-</ecNumber>
    </recommendedName>
</protein>
<evidence type="ECO:0000256" key="2">
    <source>
        <dbReference type="ARBA" id="ARBA00022517"/>
    </source>
</evidence>
<evidence type="ECO:0000313" key="14">
    <source>
        <dbReference type="Proteomes" id="UP000823877"/>
    </source>
</evidence>
<keyword evidence="6 10" id="KW-0378">Hydrolase</keyword>
<dbReference type="PANTHER" id="PTHR32120">
    <property type="entry name" value="SMALL RIBOSOMAL SUBUNIT BIOGENESIS GTPASE RSGA"/>
    <property type="match status" value="1"/>
</dbReference>
<reference evidence="13" key="2">
    <citation type="submission" date="2021-04" db="EMBL/GenBank/DDBJ databases">
        <authorList>
            <person name="Gilroy R."/>
        </authorList>
    </citation>
    <scope>NUCLEOTIDE SEQUENCE</scope>
    <source>
        <strain evidence="13">CHK188-16595</strain>
    </source>
</reference>
<dbReference type="SUPFAM" id="SSF52540">
    <property type="entry name" value="P-loop containing nucleoside triphosphate hydrolases"/>
    <property type="match status" value="1"/>
</dbReference>
<dbReference type="GO" id="GO:0003924">
    <property type="term" value="F:GTPase activity"/>
    <property type="evidence" value="ECO:0007669"/>
    <property type="project" value="UniProtKB-UniRule"/>
</dbReference>
<feature type="binding site" evidence="10">
    <location>
        <begin position="112"/>
        <end position="115"/>
    </location>
    <ligand>
        <name>GTP</name>
        <dbReference type="ChEBI" id="CHEBI:37565"/>
    </ligand>
</feature>
<keyword evidence="4 10" id="KW-0699">rRNA-binding</keyword>
<comment type="cofactor">
    <cofactor evidence="10">
        <name>Zn(2+)</name>
        <dbReference type="ChEBI" id="CHEBI:29105"/>
    </cofactor>
    <text evidence="10">Binds 1 zinc ion per subunit.</text>
</comment>
<dbReference type="InterPro" id="IPR030378">
    <property type="entry name" value="G_CP_dom"/>
</dbReference>
<evidence type="ECO:0000256" key="4">
    <source>
        <dbReference type="ARBA" id="ARBA00022730"/>
    </source>
</evidence>
<dbReference type="GO" id="GO:0005525">
    <property type="term" value="F:GTP binding"/>
    <property type="evidence" value="ECO:0007669"/>
    <property type="project" value="UniProtKB-UniRule"/>
</dbReference>
<dbReference type="Gene3D" id="2.40.50.140">
    <property type="entry name" value="Nucleic acid-binding proteins"/>
    <property type="match status" value="1"/>
</dbReference>
<comment type="caution">
    <text evidence="13">The sequence shown here is derived from an EMBL/GenBank/DDBJ whole genome shotgun (WGS) entry which is preliminary data.</text>
</comment>
<dbReference type="Proteomes" id="UP000823877">
    <property type="component" value="Unassembled WGS sequence"/>
</dbReference>
<feature type="domain" description="CP-type G" evidence="12">
    <location>
        <begin position="63"/>
        <end position="218"/>
    </location>
</feature>
<dbReference type="PROSITE" id="PS50936">
    <property type="entry name" value="ENGC_GTPASE"/>
    <property type="match status" value="1"/>
</dbReference>
<dbReference type="CDD" id="cd04466">
    <property type="entry name" value="S1_YloQ_GTPase"/>
    <property type="match status" value="1"/>
</dbReference>
<dbReference type="InterPro" id="IPR004881">
    <property type="entry name" value="Ribosome_biogen_GTPase_RsgA"/>
</dbReference>
<feature type="binding site" evidence="10">
    <location>
        <position position="250"/>
    </location>
    <ligand>
        <name>Zn(2+)</name>
        <dbReference type="ChEBI" id="CHEBI:29105"/>
    </ligand>
</feature>
<feature type="binding site" evidence="10">
    <location>
        <position position="252"/>
    </location>
    <ligand>
        <name>Zn(2+)</name>
        <dbReference type="ChEBI" id="CHEBI:29105"/>
    </ligand>
</feature>
<dbReference type="NCBIfam" id="TIGR00157">
    <property type="entry name" value="ribosome small subunit-dependent GTPase A"/>
    <property type="match status" value="1"/>
</dbReference>
<feature type="domain" description="EngC GTPase" evidence="11">
    <location>
        <begin position="72"/>
        <end position="216"/>
    </location>
</feature>
<comment type="similarity">
    <text evidence="10">Belongs to the TRAFAC class YlqF/YawG GTPase family. RsgA subfamily.</text>
</comment>
<keyword evidence="3 10" id="KW-0479">Metal-binding</keyword>
<keyword evidence="9 10" id="KW-0342">GTP-binding</keyword>
<dbReference type="HAMAP" id="MF_01820">
    <property type="entry name" value="GTPase_RsgA"/>
    <property type="match status" value="1"/>
</dbReference>
<evidence type="ECO:0000256" key="1">
    <source>
        <dbReference type="ARBA" id="ARBA00022490"/>
    </source>
</evidence>
<accession>A0A9D2MIN9</accession>
<evidence type="ECO:0000256" key="7">
    <source>
        <dbReference type="ARBA" id="ARBA00022833"/>
    </source>
</evidence>
<keyword evidence="2 10" id="KW-0690">Ribosome biogenesis</keyword>
<comment type="subcellular location">
    <subcellularLocation>
        <location evidence="10">Cytoplasm</location>
    </subcellularLocation>
</comment>
<evidence type="ECO:0000256" key="10">
    <source>
        <dbReference type="HAMAP-Rule" id="MF_01820"/>
    </source>
</evidence>
<evidence type="ECO:0000256" key="3">
    <source>
        <dbReference type="ARBA" id="ARBA00022723"/>
    </source>
</evidence>
<dbReference type="EMBL" id="DWXN01000012">
    <property type="protein sequence ID" value="HJB75307.1"/>
    <property type="molecule type" value="Genomic_DNA"/>
</dbReference>
<dbReference type="Pfam" id="PF03193">
    <property type="entry name" value="RsgA_GTPase"/>
    <property type="match status" value="1"/>
</dbReference>
<evidence type="ECO:0000259" key="12">
    <source>
        <dbReference type="PROSITE" id="PS51721"/>
    </source>
</evidence>
<dbReference type="CDD" id="cd01854">
    <property type="entry name" value="YjeQ_EngC"/>
    <property type="match status" value="1"/>
</dbReference>
<dbReference type="EC" id="3.6.1.-" evidence="10"/>
<evidence type="ECO:0000256" key="5">
    <source>
        <dbReference type="ARBA" id="ARBA00022741"/>
    </source>
</evidence>
<keyword evidence="7 10" id="KW-0862">Zinc</keyword>
<keyword evidence="1 10" id="KW-0963">Cytoplasm</keyword>
<sequence>MVTGKIVKGIGGFYYVETADTVYECKARGNFRNKKITPLVGDNVEISLNNNAENRIETIQPRKNSLVRPPLANLDQLFIISSIVDPAVNTFNIDKMTAISEYKGIEPIIVFTKIDLSVDYIHFAEIYKQAGFKVIMCNNLSGEGVNQIMPLLKGKTSAFSGNTGVGKSSLLNAIDADLALKTGETSKKLGRGRHTTRHCELYKVGGGYVADTPGFSSLDFVKGETILKDELFDCFREFQPYFGQCKFTTCAHINEKGCAICDAVQNGMIPESRHNSYVKMYQDVKNIKEWEILK</sequence>
<dbReference type="InterPro" id="IPR031944">
    <property type="entry name" value="RsgA_N"/>
</dbReference>
<evidence type="ECO:0000256" key="6">
    <source>
        <dbReference type="ARBA" id="ARBA00022801"/>
    </source>
</evidence>
<reference evidence="13" key="1">
    <citation type="journal article" date="2021" name="PeerJ">
        <title>Extensive microbial diversity within the chicken gut microbiome revealed by metagenomics and culture.</title>
        <authorList>
            <person name="Gilroy R."/>
            <person name="Ravi A."/>
            <person name="Getino M."/>
            <person name="Pursley I."/>
            <person name="Horton D.L."/>
            <person name="Alikhan N.F."/>
            <person name="Baker D."/>
            <person name="Gharbi K."/>
            <person name="Hall N."/>
            <person name="Watson M."/>
            <person name="Adriaenssens E.M."/>
            <person name="Foster-Nyarko E."/>
            <person name="Jarju S."/>
            <person name="Secka A."/>
            <person name="Antonio M."/>
            <person name="Oren A."/>
            <person name="Chaudhuri R.R."/>
            <person name="La Ragione R."/>
            <person name="Hildebrand F."/>
            <person name="Pallen M.J."/>
        </authorList>
    </citation>
    <scope>NUCLEOTIDE SEQUENCE</scope>
    <source>
        <strain evidence="13">CHK188-16595</strain>
    </source>
</reference>
<keyword evidence="8 10" id="KW-0694">RNA-binding</keyword>
<organism evidence="13 14">
    <name type="scientific">Candidatus Eubacterium faecale</name>
    <dbReference type="NCBI Taxonomy" id="2838568"/>
    <lineage>
        <taxon>Bacteria</taxon>
        <taxon>Bacillati</taxon>
        <taxon>Bacillota</taxon>
        <taxon>Clostridia</taxon>
        <taxon>Eubacteriales</taxon>
        <taxon>Eubacteriaceae</taxon>
        <taxon>Eubacterium</taxon>
    </lineage>
</organism>
<proteinExistence type="inferred from homology"/>
<dbReference type="SUPFAM" id="SSF50249">
    <property type="entry name" value="Nucleic acid-binding proteins"/>
    <property type="match status" value="1"/>
</dbReference>
<dbReference type="GO" id="GO:0042274">
    <property type="term" value="P:ribosomal small subunit biogenesis"/>
    <property type="evidence" value="ECO:0007669"/>
    <property type="project" value="UniProtKB-UniRule"/>
</dbReference>
<dbReference type="Gene3D" id="3.40.50.300">
    <property type="entry name" value="P-loop containing nucleotide triphosphate hydrolases"/>
    <property type="match status" value="1"/>
</dbReference>
<dbReference type="GO" id="GO:0005737">
    <property type="term" value="C:cytoplasm"/>
    <property type="evidence" value="ECO:0007669"/>
    <property type="project" value="UniProtKB-SubCell"/>
</dbReference>
<feature type="binding site" evidence="10">
    <location>
        <begin position="161"/>
        <end position="169"/>
    </location>
    <ligand>
        <name>GTP</name>
        <dbReference type="ChEBI" id="CHEBI:37565"/>
    </ligand>
</feature>
<name>A0A9D2MIN9_9FIRM</name>
<evidence type="ECO:0000259" key="11">
    <source>
        <dbReference type="PROSITE" id="PS50936"/>
    </source>
</evidence>
<dbReference type="InterPro" id="IPR027417">
    <property type="entry name" value="P-loop_NTPase"/>
</dbReference>
<evidence type="ECO:0000256" key="9">
    <source>
        <dbReference type="ARBA" id="ARBA00023134"/>
    </source>
</evidence>
<evidence type="ECO:0000256" key="8">
    <source>
        <dbReference type="ARBA" id="ARBA00022884"/>
    </source>
</evidence>
<gene>
    <name evidence="10 13" type="primary">rsgA</name>
    <name evidence="13" type="ORF">IAA37_06495</name>
</gene>
<dbReference type="PROSITE" id="PS51721">
    <property type="entry name" value="G_CP"/>
    <property type="match status" value="1"/>
</dbReference>
<dbReference type="InterPro" id="IPR012340">
    <property type="entry name" value="NA-bd_OB-fold"/>
</dbReference>
<feature type="binding site" evidence="10">
    <location>
        <position position="258"/>
    </location>
    <ligand>
        <name>Zn(2+)</name>
        <dbReference type="ChEBI" id="CHEBI:29105"/>
    </ligand>
</feature>
<dbReference type="PANTHER" id="PTHR32120:SF11">
    <property type="entry name" value="SMALL RIBOSOMAL SUBUNIT BIOGENESIS GTPASE RSGA 1, MITOCHONDRIAL-RELATED"/>
    <property type="match status" value="1"/>
</dbReference>
<dbReference type="Gene3D" id="1.10.40.50">
    <property type="entry name" value="Probable gtpase engc, domain 3"/>
    <property type="match status" value="1"/>
</dbReference>
<dbReference type="GO" id="GO:0019843">
    <property type="term" value="F:rRNA binding"/>
    <property type="evidence" value="ECO:0007669"/>
    <property type="project" value="UniProtKB-KW"/>
</dbReference>
<keyword evidence="5 10" id="KW-0547">Nucleotide-binding</keyword>
<dbReference type="Pfam" id="PF16745">
    <property type="entry name" value="RsgA_N"/>
    <property type="match status" value="1"/>
</dbReference>